<dbReference type="EMBL" id="JAXCLA010000008">
    <property type="protein sequence ID" value="MDY0747597.1"/>
    <property type="molecule type" value="Genomic_DNA"/>
</dbReference>
<reference evidence="3 4" key="1">
    <citation type="submission" date="2023-11" db="EMBL/GenBank/DDBJ databases">
        <title>Paucibacter sp. nov., isolated from fresh soil in Korea.</title>
        <authorList>
            <person name="Le N.T.T."/>
        </authorList>
    </citation>
    <scope>NUCLEOTIDE SEQUENCE [LARGE SCALE GENOMIC DNA]</scope>
    <source>
        <strain evidence="3 4">R3-3</strain>
    </source>
</reference>
<name>A0ABU5DRD4_9BURK</name>
<comment type="caution">
    <text evidence="3">The sequence shown here is derived from an EMBL/GenBank/DDBJ whole genome shotgun (WGS) entry which is preliminary data.</text>
</comment>
<feature type="region of interest" description="Disordered" evidence="1">
    <location>
        <begin position="75"/>
        <end position="95"/>
    </location>
</feature>
<evidence type="ECO:0000256" key="2">
    <source>
        <dbReference type="SAM" id="Phobius"/>
    </source>
</evidence>
<evidence type="ECO:0000256" key="1">
    <source>
        <dbReference type="SAM" id="MobiDB-lite"/>
    </source>
</evidence>
<accession>A0ABU5DRD4</accession>
<feature type="region of interest" description="Disordered" evidence="1">
    <location>
        <begin position="1"/>
        <end position="40"/>
    </location>
</feature>
<protein>
    <submittedName>
        <fullName evidence="3">Uncharacterized protein</fullName>
    </submittedName>
</protein>
<sequence length="134" mass="14045">MNSTSKLQEPVASPEKVPYGHVESIPTGTASPPSAGVAPDIDLLRDGVTHARSALDDLGDSDGPIFPPLHVTTGSGEEQFAPGHERPLEDAVDAEPPTLRFGDTIRAYPIAAVLLAGLMGALMIRALSRLPTDR</sequence>
<keyword evidence="2" id="KW-1133">Transmembrane helix</keyword>
<dbReference type="RefSeq" id="WP_320425559.1">
    <property type="nucleotide sequence ID" value="NZ_JAXCLA010000008.1"/>
</dbReference>
<keyword evidence="2" id="KW-0472">Membrane</keyword>
<keyword evidence="4" id="KW-1185">Reference proteome</keyword>
<evidence type="ECO:0000313" key="3">
    <source>
        <dbReference type="EMBL" id="MDY0747597.1"/>
    </source>
</evidence>
<proteinExistence type="predicted"/>
<dbReference type="Proteomes" id="UP001285263">
    <property type="component" value="Unassembled WGS sequence"/>
</dbReference>
<gene>
    <name evidence="3" type="ORF">SNE35_24050</name>
</gene>
<organism evidence="3 4">
    <name type="scientific">Roseateles agri</name>
    <dbReference type="NCBI Taxonomy" id="3098619"/>
    <lineage>
        <taxon>Bacteria</taxon>
        <taxon>Pseudomonadati</taxon>
        <taxon>Pseudomonadota</taxon>
        <taxon>Betaproteobacteria</taxon>
        <taxon>Burkholderiales</taxon>
        <taxon>Sphaerotilaceae</taxon>
        <taxon>Roseateles</taxon>
    </lineage>
</organism>
<evidence type="ECO:0000313" key="4">
    <source>
        <dbReference type="Proteomes" id="UP001285263"/>
    </source>
</evidence>
<feature type="transmembrane region" description="Helical" evidence="2">
    <location>
        <begin position="107"/>
        <end position="127"/>
    </location>
</feature>
<keyword evidence="2" id="KW-0812">Transmembrane</keyword>